<dbReference type="KEGG" id="ima:PO878_00935"/>
<keyword evidence="2" id="KW-1185">Reference proteome</keyword>
<name>A0AAE9YGC0_9ACTN</name>
<accession>A0AAE9YGC0</accession>
<evidence type="ECO:0000313" key="2">
    <source>
        <dbReference type="Proteomes" id="UP001216390"/>
    </source>
</evidence>
<protein>
    <submittedName>
        <fullName evidence="1">Uncharacterized protein</fullName>
    </submittedName>
</protein>
<dbReference type="AlphaFoldDB" id="A0AAE9YGC0"/>
<dbReference type="RefSeq" id="WP_272736808.1">
    <property type="nucleotide sequence ID" value="NZ_CP116942.1"/>
</dbReference>
<evidence type="ECO:0000313" key="1">
    <source>
        <dbReference type="EMBL" id="WCO67286.1"/>
    </source>
</evidence>
<dbReference type="Proteomes" id="UP001216390">
    <property type="component" value="Chromosome"/>
</dbReference>
<dbReference type="EMBL" id="CP116942">
    <property type="protein sequence ID" value="WCO67286.1"/>
    <property type="molecule type" value="Genomic_DNA"/>
</dbReference>
<organism evidence="1 2">
    <name type="scientific">Iamia majanohamensis</name>
    <dbReference type="NCBI Taxonomy" id="467976"/>
    <lineage>
        <taxon>Bacteria</taxon>
        <taxon>Bacillati</taxon>
        <taxon>Actinomycetota</taxon>
        <taxon>Acidimicrobiia</taxon>
        <taxon>Acidimicrobiales</taxon>
        <taxon>Iamiaceae</taxon>
        <taxon>Iamia</taxon>
    </lineage>
</organism>
<reference evidence="1" key="1">
    <citation type="submission" date="2023-01" db="EMBL/GenBank/DDBJ databases">
        <title>The diversity of Class Acidimicrobiia in South China Sea sediment environments and the proposal of Iamia marina sp. nov., a novel species of the genus Iamia.</title>
        <authorList>
            <person name="He Y."/>
            <person name="Tian X."/>
        </authorList>
    </citation>
    <scope>NUCLEOTIDE SEQUENCE</scope>
    <source>
        <strain evidence="1">DSM 19957</strain>
    </source>
</reference>
<gene>
    <name evidence="1" type="ORF">PO878_00935</name>
</gene>
<sequence length="85" mass="9212">MTAADDPALAATYLWFERHSGWAPPDEDTLADWVADGVCRCPDDCLVATDGTCAHGLATWWRVLVDLEDGGPGARRTPTARPKKT</sequence>
<proteinExistence type="predicted"/>